<feature type="transmembrane region" description="Helical" evidence="1">
    <location>
        <begin position="86"/>
        <end position="109"/>
    </location>
</feature>
<gene>
    <name evidence="2" type="ORF">H0P51_19825</name>
</gene>
<dbReference type="EMBL" id="CP059165">
    <property type="protein sequence ID" value="QLL06015.1"/>
    <property type="molecule type" value="Genomic_DNA"/>
</dbReference>
<evidence type="ECO:0000313" key="3">
    <source>
        <dbReference type="Proteomes" id="UP000510682"/>
    </source>
</evidence>
<feature type="transmembrane region" description="Helical" evidence="1">
    <location>
        <begin position="20"/>
        <end position="41"/>
    </location>
</feature>
<protein>
    <submittedName>
        <fullName evidence="2">Uncharacterized protein</fullName>
    </submittedName>
</protein>
<accession>A0A7D6HWB7</accession>
<dbReference type="KEGG" id="mgor:H0P51_19825"/>
<keyword evidence="3" id="KW-1185">Reference proteome</keyword>
<keyword evidence="1" id="KW-0472">Membrane</keyword>
<dbReference type="Proteomes" id="UP000510682">
    <property type="component" value="Chromosome"/>
</dbReference>
<dbReference type="RefSeq" id="WP_180914596.1">
    <property type="nucleotide sequence ID" value="NZ_CP059165.1"/>
</dbReference>
<organism evidence="2 3">
    <name type="scientific">Mycobacterium vicinigordonae</name>
    <dbReference type="NCBI Taxonomy" id="1719132"/>
    <lineage>
        <taxon>Bacteria</taxon>
        <taxon>Bacillati</taxon>
        <taxon>Actinomycetota</taxon>
        <taxon>Actinomycetes</taxon>
        <taxon>Mycobacteriales</taxon>
        <taxon>Mycobacteriaceae</taxon>
        <taxon>Mycobacterium</taxon>
    </lineage>
</organism>
<reference evidence="2 3" key="2">
    <citation type="submission" date="2020-07" db="EMBL/GenBank/DDBJ databases">
        <authorList>
            <person name="Yu X."/>
        </authorList>
    </citation>
    <scope>NUCLEOTIDE SEQUENCE [LARGE SCALE GENOMIC DNA]</scope>
    <source>
        <strain evidence="3">24</strain>
    </source>
</reference>
<reference evidence="3" key="3">
    <citation type="submission" date="2023-07" db="EMBL/GenBank/DDBJ databases">
        <title>Description of Mycobacterium gordonae subsp. intergordonae subsp.nov. and Mycobacterium gordonae subsp. gordonae subsp. nov.</title>
        <authorList>
            <person name="Huang H."/>
        </authorList>
    </citation>
    <scope>NUCLEOTIDE SEQUENCE [LARGE SCALE GENOMIC DNA]</scope>
    <source>
        <strain evidence="3">24</strain>
    </source>
</reference>
<reference evidence="3" key="1">
    <citation type="submission" date="2020-07" db="EMBL/GenBank/DDBJ databases">
        <title>Description of Mycobacterium gordonae subsp. intergordonae subsp.nov. and Mycobacterium gordonae subsp. gordonae subsp. nov.</title>
        <authorList>
            <person name="Yu X."/>
        </authorList>
    </citation>
    <scope>NUCLEOTIDE SEQUENCE [LARGE SCALE GENOMIC DNA]</scope>
    <source>
        <strain evidence="3">24</strain>
    </source>
</reference>
<keyword evidence="1" id="KW-1133">Transmembrane helix</keyword>
<keyword evidence="1" id="KW-0812">Transmembrane</keyword>
<name>A0A7D6HWB7_9MYCO</name>
<sequence length="110" mass="11699">MKAKLARLWGAQYPFERNHLQRTMTLIGLGGVFAVTIILLVRANITNVLGTALIGGGVVCALAAVSRYQYLRETSLGFAILETRGGLFVLGSALGLAVVGVLVALLIFLR</sequence>
<dbReference type="AlphaFoldDB" id="A0A7D6HWB7"/>
<evidence type="ECO:0000256" key="1">
    <source>
        <dbReference type="SAM" id="Phobius"/>
    </source>
</evidence>
<feature type="transmembrane region" description="Helical" evidence="1">
    <location>
        <begin position="48"/>
        <end position="66"/>
    </location>
</feature>
<evidence type="ECO:0000313" key="2">
    <source>
        <dbReference type="EMBL" id="QLL06015.1"/>
    </source>
</evidence>
<proteinExistence type="predicted"/>